<dbReference type="EMBL" id="WWBZ02000062">
    <property type="protein sequence ID" value="KAF4302924.1"/>
    <property type="molecule type" value="Genomic_DNA"/>
</dbReference>
<dbReference type="GO" id="GO:0046872">
    <property type="term" value="F:metal ion binding"/>
    <property type="evidence" value="ECO:0007669"/>
    <property type="project" value="UniProtKB-KW"/>
</dbReference>
<dbReference type="Pfam" id="PF04828">
    <property type="entry name" value="GFA"/>
    <property type="match status" value="1"/>
</dbReference>
<evidence type="ECO:0000259" key="5">
    <source>
        <dbReference type="PROSITE" id="PS51891"/>
    </source>
</evidence>
<accession>A0A8H4ILA2</accession>
<gene>
    <name evidence="6" type="ORF">GTA08_BOTSDO08994</name>
</gene>
<keyword evidence="4" id="KW-0456">Lyase</keyword>
<dbReference type="InterPro" id="IPR029063">
    <property type="entry name" value="SAM-dependent_MTases_sf"/>
</dbReference>
<keyword evidence="7" id="KW-1185">Reference proteome</keyword>
<keyword evidence="3" id="KW-0862">Zinc</keyword>
<dbReference type="Gene3D" id="3.90.1590.10">
    <property type="entry name" value="glutathione-dependent formaldehyde- activating enzyme (gfa)"/>
    <property type="match status" value="1"/>
</dbReference>
<evidence type="ECO:0000313" key="6">
    <source>
        <dbReference type="EMBL" id="KAF4302924.1"/>
    </source>
</evidence>
<dbReference type="SUPFAM" id="SSF53335">
    <property type="entry name" value="S-adenosyl-L-methionine-dependent methyltransferases"/>
    <property type="match status" value="1"/>
</dbReference>
<comment type="caution">
    <text evidence="6">The sequence shown here is derived from an EMBL/GenBank/DDBJ whole genome shotgun (WGS) entry which is preliminary data.</text>
</comment>
<dbReference type="PANTHER" id="PTHR33337:SF40">
    <property type="entry name" value="CENP-V_GFA DOMAIN-CONTAINING PROTEIN-RELATED"/>
    <property type="match status" value="1"/>
</dbReference>
<dbReference type="Pfam" id="PF13847">
    <property type="entry name" value="Methyltransf_31"/>
    <property type="match status" value="1"/>
</dbReference>
<dbReference type="PROSITE" id="PS51891">
    <property type="entry name" value="CENP_V_GFA"/>
    <property type="match status" value="1"/>
</dbReference>
<protein>
    <submittedName>
        <fullName evidence="6">Glutathione-dependent formaldehyde-activating family GFA</fullName>
    </submittedName>
</protein>
<dbReference type="InterPro" id="IPR025714">
    <property type="entry name" value="Methyltranfer_dom"/>
</dbReference>
<proteinExistence type="inferred from homology"/>
<dbReference type="OrthoDB" id="6329284at2759"/>
<evidence type="ECO:0000256" key="2">
    <source>
        <dbReference type="ARBA" id="ARBA00022723"/>
    </source>
</evidence>
<evidence type="ECO:0000256" key="1">
    <source>
        <dbReference type="ARBA" id="ARBA00005495"/>
    </source>
</evidence>
<name>A0A8H4ILA2_9PEZI</name>
<dbReference type="InterPro" id="IPR011057">
    <property type="entry name" value="Mss4-like_sf"/>
</dbReference>
<organism evidence="6 7">
    <name type="scientific">Botryosphaeria dothidea</name>
    <dbReference type="NCBI Taxonomy" id="55169"/>
    <lineage>
        <taxon>Eukaryota</taxon>
        <taxon>Fungi</taxon>
        <taxon>Dikarya</taxon>
        <taxon>Ascomycota</taxon>
        <taxon>Pezizomycotina</taxon>
        <taxon>Dothideomycetes</taxon>
        <taxon>Dothideomycetes incertae sedis</taxon>
        <taxon>Botryosphaeriales</taxon>
        <taxon>Botryosphaeriaceae</taxon>
        <taxon>Botryosphaeria</taxon>
    </lineage>
</organism>
<evidence type="ECO:0000256" key="3">
    <source>
        <dbReference type="ARBA" id="ARBA00022833"/>
    </source>
</evidence>
<dbReference type="PANTHER" id="PTHR33337">
    <property type="entry name" value="GFA DOMAIN-CONTAINING PROTEIN"/>
    <property type="match status" value="1"/>
</dbReference>
<dbReference type="GO" id="GO:0016846">
    <property type="term" value="F:carbon-sulfur lyase activity"/>
    <property type="evidence" value="ECO:0007669"/>
    <property type="project" value="InterPro"/>
</dbReference>
<dbReference type="InterPro" id="IPR006913">
    <property type="entry name" value="CENP-V/GFA"/>
</dbReference>
<feature type="domain" description="CENP-V/GFA" evidence="5">
    <location>
        <begin position="336"/>
        <end position="460"/>
    </location>
</feature>
<dbReference type="AlphaFoldDB" id="A0A8H4ILA2"/>
<dbReference type="Proteomes" id="UP000572817">
    <property type="component" value="Unassembled WGS sequence"/>
</dbReference>
<dbReference type="CDD" id="cd02440">
    <property type="entry name" value="AdoMet_MTases"/>
    <property type="match status" value="1"/>
</dbReference>
<keyword evidence="2" id="KW-0479">Metal-binding</keyword>
<reference evidence="6" key="1">
    <citation type="submission" date="2020-04" db="EMBL/GenBank/DDBJ databases">
        <title>Genome Assembly and Annotation of Botryosphaeria dothidea sdau 11-99, a Latent Pathogen of Apple Fruit Ring Rot in China.</title>
        <authorList>
            <person name="Yu C."/>
            <person name="Diao Y."/>
            <person name="Lu Q."/>
            <person name="Zhao J."/>
            <person name="Cui S."/>
            <person name="Peng C."/>
            <person name="He B."/>
            <person name="Liu H."/>
        </authorList>
    </citation>
    <scope>NUCLEOTIDE SEQUENCE [LARGE SCALE GENOMIC DNA]</scope>
    <source>
        <strain evidence="6">Sdau11-99</strain>
    </source>
</reference>
<evidence type="ECO:0000313" key="7">
    <source>
        <dbReference type="Proteomes" id="UP000572817"/>
    </source>
</evidence>
<dbReference type="Gene3D" id="3.40.50.150">
    <property type="entry name" value="Vaccinia Virus protein VP39"/>
    <property type="match status" value="1"/>
</dbReference>
<sequence length="484" mass="53894">MCASDEARQRVMAIMEGRLASEPQTSAAKRMYDARASTYDDSWHPSFARDFVQQLPLFPGARVLDLACGTGLLTFLAAERVGPDGAVVGVDISPGMLAVARQKLTAGTAPNRANSTSSDLLIDTAAEEEEEPADPDRWKHVRLFEHSATELDSLDEVAELKGTFDFITVASALVLLSEPDVAIRGWLSYLKPGGILAVDVAHPQNLIAGIVLERVGRRMGVNVPYHRGWVLDEHSLPDMLATTAGMQIVQNKFMQQVGYGERYLSTDKAEIERQFSSMITSEAGKAFGQNRGPKWEEARIIFYEEWMLEAERSGDPSPGVKEVDGVWLTLARKPPVSGSCRCGEVRYTAGKVPEMSSMCHCRTCQKLSGGPYMAYAAVEADDVTWLEDSERVLRLVKISRTAVRAFCERCGTPVYMRYRVQADGALEEKYWFCLSTVDEGLPDDFKINMRIFLDEKAKWEVLPEDGVERWRTERSDGEVWVEGK</sequence>
<dbReference type="SUPFAM" id="SSF51316">
    <property type="entry name" value="Mss4-like"/>
    <property type="match status" value="1"/>
</dbReference>
<evidence type="ECO:0000256" key="4">
    <source>
        <dbReference type="ARBA" id="ARBA00023239"/>
    </source>
</evidence>
<comment type="similarity">
    <text evidence="1">Belongs to the Gfa family.</text>
</comment>